<dbReference type="PROSITE" id="PS50158">
    <property type="entry name" value="ZF_CCHC"/>
    <property type="match status" value="1"/>
</dbReference>
<dbReference type="InterPro" id="IPR036875">
    <property type="entry name" value="Znf_CCHC_sf"/>
</dbReference>
<evidence type="ECO:0000313" key="4">
    <source>
        <dbReference type="Proteomes" id="UP000000311"/>
    </source>
</evidence>
<feature type="non-terminal residue" evidence="3">
    <location>
        <position position="223"/>
    </location>
</feature>
<dbReference type="Proteomes" id="UP000000311">
    <property type="component" value="Unassembled WGS sequence"/>
</dbReference>
<dbReference type="Gene3D" id="4.10.60.10">
    <property type="entry name" value="Zinc finger, CCHC-type"/>
    <property type="match status" value="1"/>
</dbReference>
<evidence type="ECO:0000313" key="3">
    <source>
        <dbReference type="EMBL" id="EFN64339.1"/>
    </source>
</evidence>
<keyword evidence="4" id="KW-1185">Reference proteome</keyword>
<dbReference type="GO" id="GO:0003676">
    <property type="term" value="F:nucleic acid binding"/>
    <property type="evidence" value="ECO:0007669"/>
    <property type="project" value="InterPro"/>
</dbReference>
<proteinExistence type="predicted"/>
<protein>
    <recommendedName>
        <fullName evidence="2">CCHC-type domain-containing protein</fullName>
    </recommendedName>
</protein>
<keyword evidence="1" id="KW-0862">Zinc</keyword>
<dbReference type="InParanoid" id="E2AQF0"/>
<evidence type="ECO:0000256" key="1">
    <source>
        <dbReference type="PROSITE-ProRule" id="PRU00047"/>
    </source>
</evidence>
<dbReference type="OMA" id="KASECGN"/>
<feature type="non-terminal residue" evidence="3">
    <location>
        <position position="1"/>
    </location>
</feature>
<feature type="domain" description="CCHC-type" evidence="2">
    <location>
        <begin position="210"/>
        <end position="223"/>
    </location>
</feature>
<gene>
    <name evidence="3" type="ORF">EAG_00465</name>
</gene>
<organism evidence="4">
    <name type="scientific">Camponotus floridanus</name>
    <name type="common">Florida carpenter ant</name>
    <dbReference type="NCBI Taxonomy" id="104421"/>
    <lineage>
        <taxon>Eukaryota</taxon>
        <taxon>Metazoa</taxon>
        <taxon>Ecdysozoa</taxon>
        <taxon>Arthropoda</taxon>
        <taxon>Hexapoda</taxon>
        <taxon>Insecta</taxon>
        <taxon>Pterygota</taxon>
        <taxon>Neoptera</taxon>
        <taxon>Endopterygota</taxon>
        <taxon>Hymenoptera</taxon>
        <taxon>Apocrita</taxon>
        <taxon>Aculeata</taxon>
        <taxon>Formicoidea</taxon>
        <taxon>Formicidae</taxon>
        <taxon>Formicinae</taxon>
        <taxon>Camponotus</taxon>
    </lineage>
</organism>
<dbReference type="SMART" id="SM00343">
    <property type="entry name" value="ZnF_C2HC"/>
    <property type="match status" value="2"/>
</dbReference>
<name>E2AQF0_CAMFO</name>
<accession>E2AQF0</accession>
<evidence type="ECO:0000259" key="2">
    <source>
        <dbReference type="PROSITE" id="PS50158"/>
    </source>
</evidence>
<dbReference type="OrthoDB" id="7554612at2759"/>
<dbReference type="AlphaFoldDB" id="E2AQF0"/>
<dbReference type="EMBL" id="GL441737">
    <property type="protein sequence ID" value="EFN64339.1"/>
    <property type="molecule type" value="Genomic_DNA"/>
</dbReference>
<sequence length="223" mass="24389">KQPNVKQGKSTVRTEKKRLPKTATVSLKGTTANFSYADALKKMRTEISLQELGIQMPKIRRGISGNIIIEISGPDNSSKADRLALEIQRVLKEEAHVSRPILNGEIRLTGMDVSISKEEVVEAVATMGDCKISDIHAGKIGRTKGGVGVIWVQCPKTAAIALAEKKKIQIGWSTVNVEILKKRPIQCHRCWQIGHVRATCKSSRDHTGACFRCGRAGHTVANC</sequence>
<dbReference type="SUPFAM" id="SSF57756">
    <property type="entry name" value="Retrovirus zinc finger-like domains"/>
    <property type="match status" value="1"/>
</dbReference>
<dbReference type="InterPro" id="IPR001878">
    <property type="entry name" value="Znf_CCHC"/>
</dbReference>
<dbReference type="GO" id="GO:0008270">
    <property type="term" value="F:zinc ion binding"/>
    <property type="evidence" value="ECO:0007669"/>
    <property type="project" value="UniProtKB-KW"/>
</dbReference>
<reference evidence="3 4" key="1">
    <citation type="journal article" date="2010" name="Science">
        <title>Genomic comparison of the ants Camponotus floridanus and Harpegnathos saltator.</title>
        <authorList>
            <person name="Bonasio R."/>
            <person name="Zhang G."/>
            <person name="Ye C."/>
            <person name="Mutti N.S."/>
            <person name="Fang X."/>
            <person name="Qin N."/>
            <person name="Donahue G."/>
            <person name="Yang P."/>
            <person name="Li Q."/>
            <person name="Li C."/>
            <person name="Zhang P."/>
            <person name="Huang Z."/>
            <person name="Berger S.L."/>
            <person name="Reinberg D."/>
            <person name="Wang J."/>
            <person name="Liebig J."/>
        </authorList>
    </citation>
    <scope>NUCLEOTIDE SEQUENCE [LARGE SCALE GENOMIC DNA]</scope>
    <source>
        <strain evidence="4">C129</strain>
    </source>
</reference>
<keyword evidence="1" id="KW-0479">Metal-binding</keyword>
<keyword evidence="1" id="KW-0863">Zinc-finger</keyword>